<feature type="chain" id="PRO_5015478412" description="Outer membrane lipoprotein-sorting protein" evidence="1">
    <location>
        <begin position="28"/>
        <end position="307"/>
    </location>
</feature>
<dbReference type="RefSeq" id="WP_105335590.1">
    <property type="nucleotide sequence ID" value="NZ_PUHZ01000012.1"/>
</dbReference>
<dbReference type="OrthoDB" id="289769at2"/>
<dbReference type="EMBL" id="PUHZ01000012">
    <property type="protein sequence ID" value="PQO45890.1"/>
    <property type="molecule type" value="Genomic_DNA"/>
</dbReference>
<feature type="signal peptide" evidence="1">
    <location>
        <begin position="1"/>
        <end position="27"/>
    </location>
</feature>
<reference evidence="2 3" key="1">
    <citation type="submission" date="2018-02" db="EMBL/GenBank/DDBJ databases">
        <title>Comparative genomes isolates from brazilian mangrove.</title>
        <authorList>
            <person name="Araujo J.E."/>
            <person name="Taketani R.G."/>
            <person name="Silva M.C.P."/>
            <person name="Loureco M.V."/>
            <person name="Andreote F.D."/>
        </authorList>
    </citation>
    <scope>NUCLEOTIDE SEQUENCE [LARGE SCALE GENOMIC DNA]</scope>
    <source>
        <strain evidence="2 3">Nap-Phe MGV</strain>
    </source>
</reference>
<accession>A0A2S8GN87</accession>
<organism evidence="2 3">
    <name type="scientific">Blastopirellula marina</name>
    <dbReference type="NCBI Taxonomy" id="124"/>
    <lineage>
        <taxon>Bacteria</taxon>
        <taxon>Pseudomonadati</taxon>
        <taxon>Planctomycetota</taxon>
        <taxon>Planctomycetia</taxon>
        <taxon>Pirellulales</taxon>
        <taxon>Pirellulaceae</taxon>
        <taxon>Blastopirellula</taxon>
    </lineage>
</organism>
<proteinExistence type="predicted"/>
<protein>
    <recommendedName>
        <fullName evidence="4">Outer membrane lipoprotein-sorting protein</fullName>
    </recommendedName>
</protein>
<gene>
    <name evidence="2" type="ORF">C5Y93_11585</name>
</gene>
<comment type="caution">
    <text evidence="2">The sequence shown here is derived from an EMBL/GenBank/DDBJ whole genome shotgun (WGS) entry which is preliminary data.</text>
</comment>
<evidence type="ECO:0000313" key="3">
    <source>
        <dbReference type="Proteomes" id="UP000237819"/>
    </source>
</evidence>
<evidence type="ECO:0008006" key="4">
    <source>
        <dbReference type="Google" id="ProtNLM"/>
    </source>
</evidence>
<keyword evidence="1" id="KW-0732">Signal</keyword>
<evidence type="ECO:0000256" key="1">
    <source>
        <dbReference type="SAM" id="SignalP"/>
    </source>
</evidence>
<dbReference type="Proteomes" id="UP000237819">
    <property type="component" value="Unassembled WGS sequence"/>
</dbReference>
<evidence type="ECO:0000313" key="2">
    <source>
        <dbReference type="EMBL" id="PQO45890.1"/>
    </source>
</evidence>
<name>A0A2S8GN87_9BACT</name>
<dbReference type="AlphaFoldDB" id="A0A2S8GN87"/>
<sequence>MISNYSRLWRLFVVLLTLGSAIGQGRAAENGQEILRKMIETRTALVSGICEIRGSRTVRTGRDASVQEEVKYDLRLDFASGRTLFEQIDGVAFLTTEDYRYYAPSSRIEVRRYELTELPVTGTSPFDIRTLGFYFGPGQYLRIPECIDFPRMRENMLQANVVKSAQEGALTVLHLELPKPPGAVGHPRYVVWLDPAKDYVTVKVEGRSFADWDQVLSTSEMEWEQINGVWLMTSYSASTPREHDFAADWKIAWKSVNGPMPRDDFRVERLIPPGRIAVEYTRKDGEHIELGIIDTSGRPAGALGLPR</sequence>